<dbReference type="Proteomes" id="UP000308768">
    <property type="component" value="Unassembled WGS sequence"/>
</dbReference>
<proteinExistence type="predicted"/>
<dbReference type="InterPro" id="IPR050534">
    <property type="entry name" value="Coronavir_polyprotein_1ab"/>
</dbReference>
<reference evidence="6 7" key="1">
    <citation type="submission" date="2017-03" db="EMBL/GenBank/DDBJ databases">
        <title>Genomes of endolithic fungi from Antarctica.</title>
        <authorList>
            <person name="Coleine C."/>
            <person name="Masonjones S."/>
            <person name="Stajich J.E."/>
        </authorList>
    </citation>
    <scope>NUCLEOTIDE SEQUENCE [LARGE SCALE GENOMIC DNA]</scope>
    <source>
        <strain evidence="6 7">CCFEE 5187</strain>
    </source>
</reference>
<dbReference type="GO" id="GO:0016787">
    <property type="term" value="F:hydrolase activity"/>
    <property type="evidence" value="ECO:0007669"/>
    <property type="project" value="UniProtKB-KW"/>
</dbReference>
<dbReference type="SUPFAM" id="SSF52540">
    <property type="entry name" value="P-loop containing nucleoside triphosphate hydrolases"/>
    <property type="match status" value="1"/>
</dbReference>
<gene>
    <name evidence="6" type="ORF">B0A49_01434</name>
</gene>
<dbReference type="EMBL" id="NAJN01000065">
    <property type="protein sequence ID" value="TKA80244.1"/>
    <property type="molecule type" value="Genomic_DNA"/>
</dbReference>
<dbReference type="OrthoDB" id="3944841at2759"/>
<name>A0A4U0XRQ5_9PEZI</name>
<dbReference type="Gene3D" id="3.40.50.300">
    <property type="entry name" value="P-loop containing nucleotide triphosphate hydrolases"/>
    <property type="match status" value="2"/>
</dbReference>
<dbReference type="CDD" id="cd18808">
    <property type="entry name" value="SF1_C_Upf1"/>
    <property type="match status" value="1"/>
</dbReference>
<accession>A0A4U0XRQ5</accession>
<dbReference type="GO" id="GO:0004386">
    <property type="term" value="F:helicase activity"/>
    <property type="evidence" value="ECO:0007669"/>
    <property type="project" value="UniProtKB-KW"/>
</dbReference>
<organism evidence="6 7">
    <name type="scientific">Cryomyces minteri</name>
    <dbReference type="NCBI Taxonomy" id="331657"/>
    <lineage>
        <taxon>Eukaryota</taxon>
        <taxon>Fungi</taxon>
        <taxon>Dikarya</taxon>
        <taxon>Ascomycota</taxon>
        <taxon>Pezizomycotina</taxon>
        <taxon>Dothideomycetes</taxon>
        <taxon>Dothideomycetes incertae sedis</taxon>
        <taxon>Cryomyces</taxon>
    </lineage>
</organism>
<dbReference type="InterPro" id="IPR027417">
    <property type="entry name" value="P-loop_NTPase"/>
</dbReference>
<dbReference type="PANTHER" id="PTHR43788:SF8">
    <property type="entry name" value="DNA-BINDING PROTEIN SMUBP-2"/>
    <property type="match status" value="1"/>
</dbReference>
<keyword evidence="7" id="KW-1185">Reference proteome</keyword>
<evidence type="ECO:0000313" key="7">
    <source>
        <dbReference type="Proteomes" id="UP000308768"/>
    </source>
</evidence>
<dbReference type="AlphaFoldDB" id="A0A4U0XRQ5"/>
<evidence type="ECO:0000313" key="6">
    <source>
        <dbReference type="EMBL" id="TKA80244.1"/>
    </source>
</evidence>
<sequence>MAPSVPIDWALEQRFQATSDDMPVPNTLFRLQSAPYRVECRLFCGNQKLVPPPNSFAIFFVIHTSPIQPMFELELRLFRPPPLIKSDADRQTADQARKYKLSVSFLAFDSRDNPSNYERTPFAFAGFGNGGDLPAGPLDFSRQLFDVCFWQYQSSPLHPSADAWPNVAENKQLVFQWKAIDCVRFSFSRNVQHLAPELQVAVTSFKSIISLALSSNEPLRVLTRSQPRFLTSWPWFAALPHPVPHSQWPWLARIEDPQDNENIMDFTRKTFELDSEWINRALAPLEIDKLPRVIQFHDGREYLSRILGCHAYEREASVQNSPRHLNIDRECEVVPHPTGSRHHMIVLSIETPAPRSTIKDSRVGQPPPSTEHSLPEVGERVSITIVIDKRVGAEEWNGKVVKTPEVFSKNAYNVAIVAERPPVAGGPVLALAHCTANFHFGHHGAPAGEIRKQLIELMTGGTRFIQRLLLAQDNHRLEQNESTANLPSDWLKRVSTLCDKRGLNDEQREAVLHYFQHRVTIVVGPPGTGKSTLVDVILELEEEFRNVFWVVTWTSVAVDVIKKKLTKRRGSEFYGCLTTAADAHSLSLTVPPVSLIIGENSGMIEAEAVFLILKAQTSRFSRLLLIGDPQQLPPVVEASRQPFANQGSLSLMERLTLSGVHAIRLREQYRMHPTISWIVNKLIYGMTLRDAKITTTRPEIGQFQRYIKAYAARCGRTNFPDTCSVIISPTPEQGYRWGSQTSGDSHSRFNVLTATLVFKKVHLLVIQGGFNPRDILVTAFYDTQVQLIKALFADDPFYEHLRFSTVDGWQGVEALVEIVDAVTLGGGANESLWFLGGDRRRFNVAASRAKVGRIFIVHQDLAQGKFTEPIWSAFIAESASRGWILSDQGISGWPSSAVEQAALNIARSFSRRA</sequence>
<evidence type="ECO:0000256" key="3">
    <source>
        <dbReference type="ARBA" id="ARBA00022806"/>
    </source>
</evidence>
<dbReference type="PANTHER" id="PTHR43788">
    <property type="entry name" value="DNA2/NAM7 HELICASE FAMILY MEMBER"/>
    <property type="match status" value="1"/>
</dbReference>
<keyword evidence="1" id="KW-0547">Nucleotide-binding</keyword>
<dbReference type="GO" id="GO:0005524">
    <property type="term" value="F:ATP binding"/>
    <property type="evidence" value="ECO:0007669"/>
    <property type="project" value="UniProtKB-KW"/>
</dbReference>
<feature type="domain" description="DNA2/NAM7 helicase-like C-terminal" evidence="5">
    <location>
        <begin position="649"/>
        <end position="856"/>
    </location>
</feature>
<comment type="caution">
    <text evidence="6">The sequence shown here is derived from an EMBL/GenBank/DDBJ whole genome shotgun (WGS) entry which is preliminary data.</text>
</comment>
<protein>
    <recommendedName>
        <fullName evidence="5">DNA2/NAM7 helicase-like C-terminal domain-containing protein</fullName>
    </recommendedName>
</protein>
<evidence type="ECO:0000256" key="2">
    <source>
        <dbReference type="ARBA" id="ARBA00022801"/>
    </source>
</evidence>
<dbReference type="InterPro" id="IPR047187">
    <property type="entry name" value="SF1_C_Upf1"/>
</dbReference>
<evidence type="ECO:0000256" key="4">
    <source>
        <dbReference type="ARBA" id="ARBA00022840"/>
    </source>
</evidence>
<dbReference type="InterPro" id="IPR041679">
    <property type="entry name" value="DNA2/NAM7-like_C"/>
</dbReference>
<keyword evidence="3" id="KW-0347">Helicase</keyword>
<dbReference type="Pfam" id="PF13245">
    <property type="entry name" value="AAA_19"/>
    <property type="match status" value="1"/>
</dbReference>
<evidence type="ECO:0000259" key="5">
    <source>
        <dbReference type="Pfam" id="PF13087"/>
    </source>
</evidence>
<dbReference type="Pfam" id="PF13087">
    <property type="entry name" value="AAA_12"/>
    <property type="match status" value="1"/>
</dbReference>
<keyword evidence="2" id="KW-0378">Hydrolase</keyword>
<keyword evidence="4" id="KW-0067">ATP-binding</keyword>
<evidence type="ECO:0000256" key="1">
    <source>
        <dbReference type="ARBA" id="ARBA00022741"/>
    </source>
</evidence>
<dbReference type="STRING" id="331657.A0A4U0XRQ5"/>